<evidence type="ECO:0000256" key="1">
    <source>
        <dbReference type="SAM" id="Phobius"/>
    </source>
</evidence>
<name>A0ABT3FR82_9BACT</name>
<dbReference type="EMBL" id="JAPDDS010000008">
    <property type="protein sequence ID" value="MCW1886092.1"/>
    <property type="molecule type" value="Genomic_DNA"/>
</dbReference>
<keyword evidence="1" id="KW-0812">Transmembrane</keyword>
<comment type="caution">
    <text evidence="2">The sequence shown here is derived from an EMBL/GenBank/DDBJ whole genome shotgun (WGS) entry which is preliminary data.</text>
</comment>
<reference evidence="2 3" key="1">
    <citation type="submission" date="2022-10" db="EMBL/GenBank/DDBJ databases">
        <title>Luteolibacter flavescens strain MCCC 1K03193, whole genome shotgun sequencing project.</title>
        <authorList>
            <person name="Zhao G."/>
            <person name="Shen L."/>
        </authorList>
    </citation>
    <scope>NUCLEOTIDE SEQUENCE [LARGE SCALE GENOMIC DNA]</scope>
    <source>
        <strain evidence="2 3">MCCC 1K03193</strain>
    </source>
</reference>
<keyword evidence="1" id="KW-1133">Transmembrane helix</keyword>
<feature type="transmembrane region" description="Helical" evidence="1">
    <location>
        <begin position="15"/>
        <end position="33"/>
    </location>
</feature>
<organism evidence="2 3">
    <name type="scientific">Luteolibacter flavescens</name>
    <dbReference type="NCBI Taxonomy" id="1859460"/>
    <lineage>
        <taxon>Bacteria</taxon>
        <taxon>Pseudomonadati</taxon>
        <taxon>Verrucomicrobiota</taxon>
        <taxon>Verrucomicrobiia</taxon>
        <taxon>Verrucomicrobiales</taxon>
        <taxon>Verrucomicrobiaceae</taxon>
        <taxon>Luteolibacter</taxon>
    </lineage>
</organism>
<accession>A0ABT3FR82</accession>
<keyword evidence="3" id="KW-1185">Reference proteome</keyword>
<dbReference type="Proteomes" id="UP001207930">
    <property type="component" value="Unassembled WGS sequence"/>
</dbReference>
<evidence type="ECO:0000313" key="3">
    <source>
        <dbReference type="Proteomes" id="UP001207930"/>
    </source>
</evidence>
<protein>
    <recommendedName>
        <fullName evidence="4">PH domain-containing protein</fullName>
    </recommendedName>
</protein>
<evidence type="ECO:0000313" key="2">
    <source>
        <dbReference type="EMBL" id="MCW1886092.1"/>
    </source>
</evidence>
<dbReference type="RefSeq" id="WP_264502046.1">
    <property type="nucleotide sequence ID" value="NZ_JAPDDS010000008.1"/>
</dbReference>
<evidence type="ECO:0008006" key="4">
    <source>
        <dbReference type="Google" id="ProtNLM"/>
    </source>
</evidence>
<sequence>MPSSFQLQTASRRKWELTGAIILTVVFTGYLVASRQDPGRLPLAVMLGICAILKWVRWHLLARALDAWIGVDDSGIHFSPPDFWKVEEIRWDELTGMKVGRRSIWLAYRQNGMERNRDISRADLATRDEKDLLALIGGKLPTSGSS</sequence>
<keyword evidence="1" id="KW-0472">Membrane</keyword>
<feature type="transmembrane region" description="Helical" evidence="1">
    <location>
        <begin position="39"/>
        <end position="56"/>
    </location>
</feature>
<proteinExistence type="predicted"/>
<gene>
    <name evidence="2" type="ORF">OKA04_15240</name>
</gene>